<dbReference type="Pfam" id="PF12680">
    <property type="entry name" value="SnoaL_2"/>
    <property type="match status" value="1"/>
</dbReference>
<dbReference type="Gene3D" id="3.10.450.50">
    <property type="match status" value="1"/>
</dbReference>
<accession>A0A6T6MG69</accession>
<dbReference type="AlphaFoldDB" id="A0A6T6MG69"/>
<protein>
    <recommendedName>
        <fullName evidence="1">SnoaL-like domain-containing protein</fullName>
    </recommendedName>
</protein>
<sequence>MAGFVPTCFPHARGSSTSLGCLRHHRPGFVHRQSNTLRSEPAENLVSAEESLPERVRAYYDFFNRPDFDSMLSMLAACVVIRDYRFSSSMRGLDKVREYYENLSNAYPAGAHVVITNLTDGREGEAAAVFYVADRSGRELHLSRGVE</sequence>
<name>A0A6T6MG69_9RHOD</name>
<reference evidence="3" key="1">
    <citation type="submission" date="2021-01" db="EMBL/GenBank/DDBJ databases">
        <authorList>
            <person name="Corre E."/>
            <person name="Pelletier E."/>
            <person name="Niang G."/>
            <person name="Scheremetjew M."/>
            <person name="Finn R."/>
            <person name="Kale V."/>
            <person name="Holt S."/>
            <person name="Cochrane G."/>
            <person name="Meng A."/>
            <person name="Brown T."/>
            <person name="Cohen L."/>
        </authorList>
    </citation>
    <scope>NUCLEOTIDE SEQUENCE</scope>
    <source>
        <strain evidence="3">UTEX LB 2760</strain>
    </source>
</reference>
<evidence type="ECO:0000259" key="1">
    <source>
        <dbReference type="Pfam" id="PF12680"/>
    </source>
</evidence>
<dbReference type="SUPFAM" id="SSF54427">
    <property type="entry name" value="NTF2-like"/>
    <property type="match status" value="1"/>
</dbReference>
<dbReference type="InterPro" id="IPR037401">
    <property type="entry name" value="SnoaL-like"/>
</dbReference>
<dbReference type="InterPro" id="IPR032710">
    <property type="entry name" value="NTF2-like_dom_sf"/>
</dbReference>
<evidence type="ECO:0000313" key="3">
    <source>
        <dbReference type="EMBL" id="CAD8398321.1"/>
    </source>
</evidence>
<organism evidence="3">
    <name type="scientific">Rhodosorus marinus</name>
    <dbReference type="NCBI Taxonomy" id="101924"/>
    <lineage>
        <taxon>Eukaryota</taxon>
        <taxon>Rhodophyta</taxon>
        <taxon>Stylonematophyceae</taxon>
        <taxon>Stylonematales</taxon>
        <taxon>Stylonemataceae</taxon>
        <taxon>Rhodosorus</taxon>
    </lineage>
</organism>
<evidence type="ECO:0000313" key="2">
    <source>
        <dbReference type="EMBL" id="CAD8398319.1"/>
    </source>
</evidence>
<dbReference type="EMBL" id="HBEK01015293">
    <property type="protein sequence ID" value="CAD8398321.1"/>
    <property type="molecule type" value="Transcribed_RNA"/>
</dbReference>
<proteinExistence type="predicted"/>
<dbReference type="EMBL" id="HBEK01015291">
    <property type="protein sequence ID" value="CAD8398319.1"/>
    <property type="molecule type" value="Transcribed_RNA"/>
</dbReference>
<gene>
    <name evidence="2" type="ORF">RMAR0315_LOCUS8310</name>
    <name evidence="3" type="ORF">RMAR0315_LOCUS8312</name>
</gene>
<feature type="domain" description="SnoaL-like" evidence="1">
    <location>
        <begin position="56"/>
        <end position="144"/>
    </location>
</feature>